<reference evidence="4 5" key="1">
    <citation type="journal article" date="2018" name="IMA Fungus">
        <title>IMA Genome-F 9: Draft genome sequence of Annulohypoxylon stygium, Aspergillus mulundensis, Berkeleyomyces basicola (syn. Thielaviopsis basicola), Ceratocystis smalleyi, two Cercospora beticola strains, Coleophoma cylindrospora, Fusarium fracticaudum, Phialophora cf. hyalina, and Morchella septimelata.</title>
        <authorList>
            <person name="Wingfield B.D."/>
            <person name="Bills G.F."/>
            <person name="Dong Y."/>
            <person name="Huang W."/>
            <person name="Nel W.J."/>
            <person name="Swalarsk-Parry B.S."/>
            <person name="Vaghefi N."/>
            <person name="Wilken P.M."/>
            <person name="An Z."/>
            <person name="de Beer Z.W."/>
            <person name="De Vos L."/>
            <person name="Chen L."/>
            <person name="Duong T.A."/>
            <person name="Gao Y."/>
            <person name="Hammerbacher A."/>
            <person name="Kikkert J.R."/>
            <person name="Li Y."/>
            <person name="Li H."/>
            <person name="Li K."/>
            <person name="Li Q."/>
            <person name="Liu X."/>
            <person name="Ma X."/>
            <person name="Naidoo K."/>
            <person name="Pethybridge S.J."/>
            <person name="Sun J."/>
            <person name="Steenkamp E.T."/>
            <person name="van der Nest M.A."/>
            <person name="van Wyk S."/>
            <person name="Wingfield M.J."/>
            <person name="Xiong C."/>
            <person name="Yue Q."/>
            <person name="Zhang X."/>
        </authorList>
    </citation>
    <scope>NUCLEOTIDE SEQUENCE [LARGE SCALE GENOMIC DNA]</scope>
    <source>
        <strain evidence="4 5">BP6252</strain>
    </source>
</reference>
<keyword evidence="1" id="KW-0732">Signal</keyword>
<feature type="domain" description="Glutaminase A central" evidence="2">
    <location>
        <begin position="331"/>
        <end position="693"/>
    </location>
</feature>
<gene>
    <name evidence="4" type="ORF">BP6252_03601</name>
</gene>
<dbReference type="AlphaFoldDB" id="A0A3D8S846"/>
<protein>
    <submittedName>
        <fullName evidence="4">Glutaminase</fullName>
    </submittedName>
</protein>
<evidence type="ECO:0000259" key="2">
    <source>
        <dbReference type="Pfam" id="PF16335"/>
    </source>
</evidence>
<feature type="chain" id="PRO_5017568095" evidence="1">
    <location>
        <begin position="24"/>
        <end position="701"/>
    </location>
</feature>
<evidence type="ECO:0000256" key="1">
    <source>
        <dbReference type="SAM" id="SignalP"/>
    </source>
</evidence>
<accession>A0A3D8S846</accession>
<dbReference type="Proteomes" id="UP000256645">
    <property type="component" value="Unassembled WGS sequence"/>
</dbReference>
<dbReference type="InterPro" id="IPR032514">
    <property type="entry name" value="GtaA_central"/>
</dbReference>
<dbReference type="PANTHER" id="PTHR31987:SF14">
    <property type="entry name" value="PUTATIVE (AFU_ORTHOLOGUE AFUA_6G09910)-RELATED"/>
    <property type="match status" value="1"/>
</dbReference>
<dbReference type="STRING" id="1849047.A0A3D8S846"/>
<evidence type="ECO:0000313" key="5">
    <source>
        <dbReference type="Proteomes" id="UP000256645"/>
    </source>
</evidence>
<evidence type="ECO:0000313" key="4">
    <source>
        <dbReference type="EMBL" id="RDW82489.1"/>
    </source>
</evidence>
<feature type="domain" description="Glutaminase A N-terminal" evidence="3">
    <location>
        <begin position="107"/>
        <end position="324"/>
    </location>
</feature>
<dbReference type="Pfam" id="PF16335">
    <property type="entry name" value="GtaA_6_Hairpin"/>
    <property type="match status" value="1"/>
</dbReference>
<name>A0A3D8S846_9HELO</name>
<feature type="signal peptide" evidence="1">
    <location>
        <begin position="1"/>
        <end position="23"/>
    </location>
</feature>
<organism evidence="4 5">
    <name type="scientific">Coleophoma cylindrospora</name>
    <dbReference type="NCBI Taxonomy" id="1849047"/>
    <lineage>
        <taxon>Eukaryota</taxon>
        <taxon>Fungi</taxon>
        <taxon>Dikarya</taxon>
        <taxon>Ascomycota</taxon>
        <taxon>Pezizomycotina</taxon>
        <taxon>Leotiomycetes</taxon>
        <taxon>Helotiales</taxon>
        <taxon>Dermateaceae</taxon>
        <taxon>Coleophoma</taxon>
    </lineage>
</organism>
<dbReference type="EMBL" id="PDLM01000003">
    <property type="protein sequence ID" value="RDW82489.1"/>
    <property type="molecule type" value="Genomic_DNA"/>
</dbReference>
<comment type="caution">
    <text evidence="4">The sequence shown here is derived from an EMBL/GenBank/DDBJ whole genome shotgun (WGS) entry which is preliminary data.</text>
</comment>
<dbReference type="InterPro" id="IPR033433">
    <property type="entry name" value="GtaA_N"/>
</dbReference>
<proteinExistence type="predicted"/>
<dbReference type="InterPro" id="IPR052743">
    <property type="entry name" value="Glutaminase_GtaA"/>
</dbReference>
<sequence length="701" mass="75277">MWLSLKQSSLVQLVFSAYETVVATPTYSPIHPPSYPLAVRNPYLSLWLPGDQVEVLPTATPQFWAGQDLSLGILARVDGTTYKLFGVPGSVDSAVEASVNNATYSSTHSIFGLTAGSVTFTLDFFSPVSPSNYLRQSLPFSYVTISTSSSQAHDIQLYSDIDESWTGQSGSTVSQLTTSGNLSLFQLSVAGAATYSENTLSQALWGETVLAAVSDSAKTVSSASGAATTVRNSFASSGSLSGNTSTFDAEDVVALAYDLGQTSSASINFAIGYVREQAINYLGNARTGYYRATYQDTASAVSFFFDDYSAAYSESLEFDASLEQKATASAGTNYSDILTLTPRQAFGGADLTIPNDTLDTSDVMAFLKEISSDGNVNTLDVIFPAFPIFYVIAPEYIRLLLEPVLQYTESGAWKQAFAIHDIGTHYPNATGHDDQVEEDMPVEESGNIILLAYAYITATSNYDWGSKYQSIFQKYADYLSSDGLDEAVQLATNDCCGALANQTNLAIKAAIALNAYGILFNDTSYSNTGISFATELYTNGLALDSSRTHFTLQYGTDVEFANDTDYAVVFNIYPDILFGLATFPSGAFSMLADYYPTIQGQAGIPLDSRVDWSSTFWTSWSAAASPGDNDSTRDLFINNIWAFLTNGLNTAPFSDRWYAVPGSGGLIGGSGDLVGGYDSWRNRPVVGGHFAILALNGPGQF</sequence>
<evidence type="ECO:0000259" key="3">
    <source>
        <dbReference type="Pfam" id="PF17168"/>
    </source>
</evidence>
<keyword evidence="5" id="KW-1185">Reference proteome</keyword>
<dbReference type="OrthoDB" id="3918848at2759"/>
<dbReference type="Pfam" id="PF17168">
    <property type="entry name" value="DUF5127"/>
    <property type="match status" value="1"/>
</dbReference>
<dbReference type="PANTHER" id="PTHR31987">
    <property type="entry name" value="GLUTAMINASE A-RELATED"/>
    <property type="match status" value="1"/>
</dbReference>